<comment type="caution">
    <text evidence="2">The sequence shown here is derived from an EMBL/GenBank/DDBJ whole genome shotgun (WGS) entry which is preliminary data.</text>
</comment>
<feature type="compositionally biased region" description="Basic and acidic residues" evidence="1">
    <location>
        <begin position="1"/>
        <end position="11"/>
    </location>
</feature>
<name>A0A6G1F9F5_9ORYZ</name>
<protein>
    <submittedName>
        <fullName evidence="2">Uncharacterized protein</fullName>
    </submittedName>
</protein>
<evidence type="ECO:0000313" key="3">
    <source>
        <dbReference type="Proteomes" id="UP000479710"/>
    </source>
</evidence>
<accession>A0A6G1F9F5</accession>
<dbReference type="Proteomes" id="UP000479710">
    <property type="component" value="Unassembled WGS sequence"/>
</dbReference>
<sequence length="66" mass="7516">MAGEGFKERPPRAATRRPLARRCRRGVEARRWHRERRGRSTAAGVLGGGRGRARRRPRVSLRVEGV</sequence>
<feature type="region of interest" description="Disordered" evidence="1">
    <location>
        <begin position="1"/>
        <end position="66"/>
    </location>
</feature>
<keyword evidence="3" id="KW-1185">Reference proteome</keyword>
<gene>
    <name evidence="2" type="ORF">E2562_018815</name>
</gene>
<proteinExistence type="predicted"/>
<evidence type="ECO:0000313" key="2">
    <source>
        <dbReference type="EMBL" id="KAF0933568.1"/>
    </source>
</evidence>
<organism evidence="2 3">
    <name type="scientific">Oryza meyeriana var. granulata</name>
    <dbReference type="NCBI Taxonomy" id="110450"/>
    <lineage>
        <taxon>Eukaryota</taxon>
        <taxon>Viridiplantae</taxon>
        <taxon>Streptophyta</taxon>
        <taxon>Embryophyta</taxon>
        <taxon>Tracheophyta</taxon>
        <taxon>Spermatophyta</taxon>
        <taxon>Magnoliopsida</taxon>
        <taxon>Liliopsida</taxon>
        <taxon>Poales</taxon>
        <taxon>Poaceae</taxon>
        <taxon>BOP clade</taxon>
        <taxon>Oryzoideae</taxon>
        <taxon>Oryzeae</taxon>
        <taxon>Oryzinae</taxon>
        <taxon>Oryza</taxon>
        <taxon>Oryza meyeriana</taxon>
    </lineage>
</organism>
<dbReference type="AlphaFoldDB" id="A0A6G1F9F5"/>
<dbReference type="EMBL" id="SPHZ02000001">
    <property type="protein sequence ID" value="KAF0933568.1"/>
    <property type="molecule type" value="Genomic_DNA"/>
</dbReference>
<reference evidence="2 3" key="1">
    <citation type="submission" date="2019-11" db="EMBL/GenBank/DDBJ databases">
        <title>Whole genome sequence of Oryza granulata.</title>
        <authorList>
            <person name="Li W."/>
        </authorList>
    </citation>
    <scope>NUCLEOTIDE SEQUENCE [LARGE SCALE GENOMIC DNA]</scope>
    <source>
        <strain evidence="3">cv. Menghai</strain>
        <tissue evidence="2">Leaf</tissue>
    </source>
</reference>
<feature type="compositionally biased region" description="Basic residues" evidence="1">
    <location>
        <begin position="14"/>
        <end position="24"/>
    </location>
</feature>
<evidence type="ECO:0000256" key="1">
    <source>
        <dbReference type="SAM" id="MobiDB-lite"/>
    </source>
</evidence>